<dbReference type="Proteomes" id="UP001190700">
    <property type="component" value="Unassembled WGS sequence"/>
</dbReference>
<proteinExistence type="predicted"/>
<protein>
    <submittedName>
        <fullName evidence="2">Uncharacterized protein</fullName>
    </submittedName>
</protein>
<name>A0AAE0FG60_9CHLO</name>
<sequence length="109" mass="10899">MARLSSPPPSASLVVVVVVAAGAKSTSGSAMAFRRELAKPTGFPYGGGYDERPCPVDSFAILPDHAAPAAFPLSGDDDATGQPAAPTLAASSTTRRTSSPPSNLDPGST</sequence>
<accession>A0AAE0FG60</accession>
<evidence type="ECO:0000313" key="3">
    <source>
        <dbReference type="Proteomes" id="UP001190700"/>
    </source>
</evidence>
<feature type="compositionally biased region" description="Low complexity" evidence="1">
    <location>
        <begin position="83"/>
        <end position="102"/>
    </location>
</feature>
<evidence type="ECO:0000313" key="2">
    <source>
        <dbReference type="EMBL" id="KAK3259211.1"/>
    </source>
</evidence>
<keyword evidence="3" id="KW-1185">Reference proteome</keyword>
<feature type="region of interest" description="Disordered" evidence="1">
    <location>
        <begin position="70"/>
        <end position="109"/>
    </location>
</feature>
<comment type="caution">
    <text evidence="2">The sequence shown here is derived from an EMBL/GenBank/DDBJ whole genome shotgun (WGS) entry which is preliminary data.</text>
</comment>
<gene>
    <name evidence="2" type="ORF">CYMTET_31770</name>
</gene>
<organism evidence="2 3">
    <name type="scientific">Cymbomonas tetramitiformis</name>
    <dbReference type="NCBI Taxonomy" id="36881"/>
    <lineage>
        <taxon>Eukaryota</taxon>
        <taxon>Viridiplantae</taxon>
        <taxon>Chlorophyta</taxon>
        <taxon>Pyramimonadophyceae</taxon>
        <taxon>Pyramimonadales</taxon>
        <taxon>Pyramimonadaceae</taxon>
        <taxon>Cymbomonas</taxon>
    </lineage>
</organism>
<dbReference type="EMBL" id="LGRX02018932">
    <property type="protein sequence ID" value="KAK3259211.1"/>
    <property type="molecule type" value="Genomic_DNA"/>
</dbReference>
<dbReference type="AlphaFoldDB" id="A0AAE0FG60"/>
<reference evidence="2 3" key="1">
    <citation type="journal article" date="2015" name="Genome Biol. Evol.">
        <title>Comparative Genomics of a Bacterivorous Green Alga Reveals Evolutionary Causalities and Consequences of Phago-Mixotrophic Mode of Nutrition.</title>
        <authorList>
            <person name="Burns J.A."/>
            <person name="Paasch A."/>
            <person name="Narechania A."/>
            <person name="Kim E."/>
        </authorList>
    </citation>
    <scope>NUCLEOTIDE SEQUENCE [LARGE SCALE GENOMIC DNA]</scope>
    <source>
        <strain evidence="2 3">PLY_AMNH</strain>
    </source>
</reference>
<evidence type="ECO:0000256" key="1">
    <source>
        <dbReference type="SAM" id="MobiDB-lite"/>
    </source>
</evidence>